<comment type="caution">
    <text evidence="3">The sequence shown here is derived from an EMBL/GenBank/DDBJ whole genome shotgun (WGS) entry which is preliminary data.</text>
</comment>
<name>S9TT53_9TRYP</name>
<feature type="transmembrane region" description="Helical" evidence="2">
    <location>
        <begin position="436"/>
        <end position="460"/>
    </location>
</feature>
<dbReference type="AlphaFoldDB" id="S9TT53"/>
<protein>
    <recommendedName>
        <fullName evidence="6">XK-related protein</fullName>
    </recommendedName>
</protein>
<feature type="transmembrane region" description="Helical" evidence="2">
    <location>
        <begin position="402"/>
        <end position="424"/>
    </location>
</feature>
<dbReference type="EMBL" id="ATMH01004084">
    <property type="protein sequence ID" value="EPY30402.1"/>
    <property type="molecule type" value="Genomic_DNA"/>
</dbReference>
<feature type="region of interest" description="Disordered" evidence="1">
    <location>
        <begin position="1"/>
        <end position="97"/>
    </location>
</feature>
<evidence type="ECO:0000313" key="4">
    <source>
        <dbReference type="EMBL" id="EPY30402.1"/>
    </source>
</evidence>
<keyword evidence="2" id="KW-0812">Transmembrane</keyword>
<gene>
    <name evidence="4" type="ORF">STCU_04084</name>
    <name evidence="3" type="ORF">STCU_09308</name>
</gene>
<feature type="compositionally biased region" description="Basic and acidic residues" evidence="1">
    <location>
        <begin position="73"/>
        <end position="85"/>
    </location>
</feature>
<reference evidence="3 5" key="1">
    <citation type="journal article" date="2013" name="PLoS ONE">
        <title>Predicting the Proteins of Angomonas deanei, Strigomonas culicis and Their Respective Endosymbionts Reveals New Aspects of the Trypanosomatidae Family.</title>
        <authorList>
            <person name="Motta M.C."/>
            <person name="Martins A.C."/>
            <person name="de Souza S.S."/>
            <person name="Catta-Preta C.M."/>
            <person name="Silva R."/>
            <person name="Klein C.C."/>
            <person name="de Almeida L.G."/>
            <person name="de Lima Cunha O."/>
            <person name="Ciapina L.P."/>
            <person name="Brocchi M."/>
            <person name="Colabardini A.C."/>
            <person name="de Araujo Lima B."/>
            <person name="Machado C.R."/>
            <person name="de Almeida Soares C.M."/>
            <person name="Probst C.M."/>
            <person name="de Menezes C.B."/>
            <person name="Thompson C.E."/>
            <person name="Bartholomeu D.C."/>
            <person name="Gradia D.F."/>
            <person name="Pavoni D.P."/>
            <person name="Grisard E.C."/>
            <person name="Fantinatti-Garboggini F."/>
            <person name="Marchini F.K."/>
            <person name="Rodrigues-Luiz G.F."/>
            <person name="Wagner G."/>
            <person name="Goldman G.H."/>
            <person name="Fietto J.L."/>
            <person name="Elias M.C."/>
            <person name="Goldman M.H."/>
            <person name="Sagot M.F."/>
            <person name="Pereira M."/>
            <person name="Stoco P.H."/>
            <person name="de Mendonca-Neto R.P."/>
            <person name="Teixeira S.M."/>
            <person name="Maciel T.E."/>
            <person name="de Oliveira Mendes T.A."/>
            <person name="Urmenyi T.P."/>
            <person name="de Souza W."/>
            <person name="Schenkman S."/>
            <person name="de Vasconcelos A.T."/>
        </authorList>
    </citation>
    <scope>NUCLEOTIDE SEQUENCE [LARGE SCALE GENOMIC DNA]</scope>
</reference>
<dbReference type="OrthoDB" id="278769at2759"/>
<evidence type="ECO:0000313" key="3">
    <source>
        <dbReference type="EMBL" id="EPY19754.1"/>
    </source>
</evidence>
<reference evidence="3" key="2">
    <citation type="submission" date="2013-03" db="EMBL/GenBank/DDBJ databases">
        <authorList>
            <person name="Motta M.C.M."/>
            <person name="Martins A.C.A."/>
            <person name="Preta C.M.C.C."/>
            <person name="Silva R."/>
            <person name="de Souza S.S."/>
            <person name="Klein C.C."/>
            <person name="de Almeida L.G.P."/>
            <person name="Cunha O.L."/>
            <person name="Colabardini A.C."/>
            <person name="Lima B.A."/>
            <person name="Machado C.R."/>
            <person name="Soares C.M.A."/>
            <person name="de Menezes C.B.A."/>
            <person name="Bartolomeu D.C."/>
            <person name="Grisard E.C."/>
            <person name="Fantinatti-Garboggini F."/>
            <person name="Rodrigues-Luiz G.F."/>
            <person name="Wagner G."/>
            <person name="Goldman G.H."/>
            <person name="Fietto J.L.R."/>
            <person name="Ciapina L.P."/>
            <person name="Brocchi M."/>
            <person name="Elias M.C."/>
            <person name="Goldman M.H.S."/>
            <person name="Sagot M.-F."/>
            <person name="Pereira M."/>
            <person name="Stoco P.H."/>
            <person name="Teixeira S.M.R."/>
            <person name="de Mendonca-Neto R.P."/>
            <person name="Maciel T.E.F."/>
            <person name="Mendes T.A.O."/>
            <person name="Urmenyi T.P."/>
            <person name="Teixeira M.M.G."/>
            <person name="de Camargo E.F.P."/>
            <person name="de Sousa W."/>
            <person name="Schenkman S."/>
            <person name="de Vasconcelos A.T.R."/>
        </authorList>
    </citation>
    <scope>NUCLEOTIDE SEQUENCE</scope>
</reference>
<feature type="transmembrane region" description="Helical" evidence="2">
    <location>
        <begin position="480"/>
        <end position="499"/>
    </location>
</feature>
<feature type="transmembrane region" description="Helical" evidence="2">
    <location>
        <begin position="321"/>
        <end position="349"/>
    </location>
</feature>
<evidence type="ECO:0000256" key="2">
    <source>
        <dbReference type="SAM" id="Phobius"/>
    </source>
</evidence>
<feature type="compositionally biased region" description="Basic and acidic residues" evidence="1">
    <location>
        <begin position="56"/>
        <end position="66"/>
    </location>
</feature>
<sequence>MPPKLQIPFCDSSDEDYNHTAPLDVIQDFDESDEDNRVKRRRESTSTREPYGEAAPRVKDSAHEGNNDILRVVGDRRGSEQERARRPATPNGQAQMGGWVDTLTRGVRRVLGAGDLMRTEPFPREIQQGHPDTLNEADHLYGFHDSNGSSGTSDSVVSSLIPGAMEEEEDDDIQIDLRETILQYQRTPADFYLNIILATLKSITTTIDGYCFSAASGNPSLIKTLIDSGRVDGDDPQVQGIIQGEIDMVLQGHPSDGSFVWGDQCDYLRCLCQFKSARVSRDQMMLMIYSGFDFIKIARDYPHIAAEHPPVPRLFVFAMKVFVWISIVCGWLSIFVNLLFMSSLIWITVYWFSYPSKVNNGWWTIICYVVGYVIEIVVTMVAEGLTGRHYEDQLWHYPSSNLKIIPIFPVFESYLMALALRYAVMKERQRYFIIRRDLWCSVAVQQIFHTLFFAFPQVTLQLYLYTTRKSKGTAIDDTTVCIWLLLGAGGASCFMSIFANSRLVLFPHSCNAFGFAIRNVNPEARKRNHFLSDLRPSEVCIRLIYIHLLTYLITLIIVLFIHLLNITRGCERNEQVMLAVYFGIILVCVILYFVFLNYLPQKGVCAMCYLSFVPIIMQVAYYIFAWHEPANECSFIMYRFAGWTVPNMVAFGILCVYLCFWIALSIKECFVPRAKENLIDHLTCYFIQQQSL</sequence>
<dbReference type="Proteomes" id="UP000015354">
    <property type="component" value="Unassembled WGS sequence"/>
</dbReference>
<feature type="transmembrane region" description="Helical" evidence="2">
    <location>
        <begin position="606"/>
        <end position="625"/>
    </location>
</feature>
<evidence type="ECO:0000313" key="5">
    <source>
        <dbReference type="Proteomes" id="UP000015354"/>
    </source>
</evidence>
<keyword evidence="2" id="KW-0472">Membrane</keyword>
<accession>S9TT53</accession>
<proteinExistence type="predicted"/>
<keyword evidence="2" id="KW-1133">Transmembrane helix</keyword>
<dbReference type="EMBL" id="ATMH01009308">
    <property type="protein sequence ID" value="EPY19754.1"/>
    <property type="molecule type" value="Genomic_DNA"/>
</dbReference>
<keyword evidence="5" id="KW-1185">Reference proteome</keyword>
<feature type="transmembrane region" description="Helical" evidence="2">
    <location>
        <begin position="645"/>
        <end position="666"/>
    </location>
</feature>
<evidence type="ECO:0008006" key="6">
    <source>
        <dbReference type="Google" id="ProtNLM"/>
    </source>
</evidence>
<feature type="transmembrane region" description="Helical" evidence="2">
    <location>
        <begin position="576"/>
        <end position="599"/>
    </location>
</feature>
<feature type="transmembrane region" description="Helical" evidence="2">
    <location>
        <begin position="543"/>
        <end position="564"/>
    </location>
</feature>
<evidence type="ECO:0000256" key="1">
    <source>
        <dbReference type="SAM" id="MobiDB-lite"/>
    </source>
</evidence>
<organism evidence="3 5">
    <name type="scientific">Strigomonas culicis</name>
    <dbReference type="NCBI Taxonomy" id="28005"/>
    <lineage>
        <taxon>Eukaryota</taxon>
        <taxon>Discoba</taxon>
        <taxon>Euglenozoa</taxon>
        <taxon>Kinetoplastea</taxon>
        <taxon>Metakinetoplastina</taxon>
        <taxon>Trypanosomatida</taxon>
        <taxon>Trypanosomatidae</taxon>
        <taxon>Strigomonadinae</taxon>
        <taxon>Strigomonas</taxon>
    </lineage>
</organism>
<feature type="transmembrane region" description="Helical" evidence="2">
    <location>
        <begin position="361"/>
        <end position="382"/>
    </location>
</feature>